<name>A0A976IJJ9_BRELC</name>
<dbReference type="GeneID" id="94353148"/>
<dbReference type="EMBL" id="SHOA02000017">
    <property type="protein sequence ID" value="TDH72960.1"/>
    <property type="molecule type" value="Genomic_DNA"/>
</dbReference>
<dbReference type="RefSeq" id="XP_067822459.1">
    <property type="nucleotide sequence ID" value="XM_067967477.1"/>
</dbReference>
<protein>
    <submittedName>
        <fullName evidence="1">Uncharacterized protein</fullName>
    </submittedName>
</protein>
<dbReference type="OrthoDB" id="120967at2759"/>
<keyword evidence="2" id="KW-1185">Reference proteome</keyword>
<gene>
    <name evidence="1" type="ORF">CCR75_009438</name>
</gene>
<sequence length="220" mass="24849">MPMPHPRTPATPGSQTSTAYVSLKTRLHTPMAEPEMVVWLRDLSLAITTSHKPNEDICFELVVRRKHPNSSHLSVEATMWTQSRPISDFSMLRQNLLRDLQQGHSCSAECKWLYAVVKQHFPKTQTMLAPCALKTERWRVALLRVLTTIQSTLVTHGNRGCKMLMGDVLKTFSTFLMGDRTSLTRTALALPAPYRQGLISLPNSLGKRLASLRTSSRIRR</sequence>
<organism evidence="1 2">
    <name type="scientific">Bremia lactucae</name>
    <name type="common">Lettuce downy mildew</name>
    <dbReference type="NCBI Taxonomy" id="4779"/>
    <lineage>
        <taxon>Eukaryota</taxon>
        <taxon>Sar</taxon>
        <taxon>Stramenopiles</taxon>
        <taxon>Oomycota</taxon>
        <taxon>Peronosporomycetes</taxon>
        <taxon>Peronosporales</taxon>
        <taxon>Peronosporaceae</taxon>
        <taxon>Bremia</taxon>
    </lineage>
</organism>
<evidence type="ECO:0000313" key="2">
    <source>
        <dbReference type="Proteomes" id="UP000294530"/>
    </source>
</evidence>
<dbReference type="AlphaFoldDB" id="A0A976IJJ9"/>
<dbReference type="Proteomes" id="UP000294530">
    <property type="component" value="Unassembled WGS sequence"/>
</dbReference>
<evidence type="ECO:0000313" key="1">
    <source>
        <dbReference type="EMBL" id="TDH72960.1"/>
    </source>
</evidence>
<reference evidence="1 2" key="1">
    <citation type="journal article" date="2021" name="Genome Biol.">
        <title>AFLAP: assembly-free linkage analysis pipeline using k-mers from genome sequencing data.</title>
        <authorList>
            <person name="Fletcher K."/>
            <person name="Zhang L."/>
            <person name="Gil J."/>
            <person name="Han R."/>
            <person name="Cavanaugh K."/>
            <person name="Michelmore R."/>
        </authorList>
    </citation>
    <scope>NUCLEOTIDE SEQUENCE [LARGE SCALE GENOMIC DNA]</scope>
    <source>
        <strain evidence="1 2">SF5</strain>
    </source>
</reference>
<dbReference type="KEGG" id="blac:94353148"/>
<proteinExistence type="predicted"/>
<comment type="caution">
    <text evidence="1">The sequence shown here is derived from an EMBL/GenBank/DDBJ whole genome shotgun (WGS) entry which is preliminary data.</text>
</comment>
<accession>A0A976IJJ9</accession>